<gene>
    <name evidence="7" type="ORF">IFM89_006138</name>
</gene>
<evidence type="ECO:0000259" key="6">
    <source>
        <dbReference type="PROSITE" id="PS50969"/>
    </source>
</evidence>
<sequence>MPALRMKTKPSMIYSQEGSGLGVCQKSSKISKASCTQVRMSQEAEESQSPLQNCQDLSSNDEVSFSGNECDETVDHQDNFNGGIHHCQSHPLSGFDSPSEIMEIPSDTCSLDYETIFSPISEPIEVLGKEELFNNYEAADNVHTVLAHSKADNDDENGRHSPCDYQTCNITDFNISDMTVTGLPFDGTEEFNDIIEAVPFPNFECLGQDTIFDMTGRYMILPFLEETVEISSTHDGESCELAMMNSDDTCFYLAIQQMNTCGQEPDVNSNYFDSDEVDGSDSLMFIRNVTDLSDVVPALGPMLLPKETRKRKLVTLVLDLDETLVHSTLDNCNDADFTFPVFFNMKEHTVYVKRRPHLQTFLERVAQMFEIIIFTASQSTYAEKLLNILDPENKFISRRAYRESCIFSDGTYTKDLTVLGVDLAKVAIVDNSPQVFRWQVNNGIPIKSWFDDPSDCALISLLPFLETLVDADDVRPIIAKKFSNMD</sequence>
<dbReference type="InterPro" id="IPR050365">
    <property type="entry name" value="TIM50"/>
</dbReference>
<dbReference type="NCBIfam" id="TIGR02251">
    <property type="entry name" value="HIF-SF_euk"/>
    <property type="match status" value="1"/>
</dbReference>
<feature type="compositionally biased region" description="Polar residues" evidence="5">
    <location>
        <begin position="47"/>
        <end position="67"/>
    </location>
</feature>
<organism evidence="7 8">
    <name type="scientific">Coptis chinensis</name>
    <dbReference type="NCBI Taxonomy" id="261450"/>
    <lineage>
        <taxon>Eukaryota</taxon>
        <taxon>Viridiplantae</taxon>
        <taxon>Streptophyta</taxon>
        <taxon>Embryophyta</taxon>
        <taxon>Tracheophyta</taxon>
        <taxon>Spermatophyta</taxon>
        <taxon>Magnoliopsida</taxon>
        <taxon>Ranunculales</taxon>
        <taxon>Ranunculaceae</taxon>
        <taxon>Coptidoideae</taxon>
        <taxon>Coptis</taxon>
    </lineage>
</organism>
<reference evidence="7 8" key="1">
    <citation type="submission" date="2020-10" db="EMBL/GenBank/DDBJ databases">
        <title>The Coptis chinensis genome and diversification of protoberbering-type alkaloids.</title>
        <authorList>
            <person name="Wang B."/>
            <person name="Shu S."/>
            <person name="Song C."/>
            <person name="Liu Y."/>
        </authorList>
    </citation>
    <scope>NUCLEOTIDE SEQUENCE [LARGE SCALE GENOMIC DNA]</scope>
    <source>
        <strain evidence="7">HL-2020</strain>
        <tissue evidence="7">Leaf</tissue>
    </source>
</reference>
<evidence type="ECO:0000256" key="1">
    <source>
        <dbReference type="ARBA" id="ARBA00022801"/>
    </source>
</evidence>
<dbReference type="InterPro" id="IPR036412">
    <property type="entry name" value="HAD-like_sf"/>
</dbReference>
<dbReference type="EMBL" id="JADFTS010000009">
    <property type="protein sequence ID" value="KAF9587884.1"/>
    <property type="molecule type" value="Genomic_DNA"/>
</dbReference>
<keyword evidence="2" id="KW-0904">Protein phosphatase</keyword>
<comment type="caution">
    <text evidence="7">The sequence shown here is derived from an EMBL/GenBank/DDBJ whole genome shotgun (WGS) entry which is preliminary data.</text>
</comment>
<dbReference type="FunFam" id="3.40.50.1000:FF:000015">
    <property type="entry name" value="CTD small phosphatase-like protein 2"/>
    <property type="match status" value="1"/>
</dbReference>
<feature type="domain" description="FCP1 homology" evidence="6">
    <location>
        <begin position="309"/>
        <end position="468"/>
    </location>
</feature>
<dbReference type="CDD" id="cd07521">
    <property type="entry name" value="HAD_FCP1-like"/>
    <property type="match status" value="1"/>
</dbReference>
<keyword evidence="1" id="KW-0378">Hydrolase</keyword>
<dbReference type="Proteomes" id="UP000631114">
    <property type="component" value="Unassembled WGS sequence"/>
</dbReference>
<dbReference type="PANTHER" id="PTHR12210">
    <property type="entry name" value="DULLARD PROTEIN PHOSPHATASE"/>
    <property type="match status" value="1"/>
</dbReference>
<dbReference type="InterPro" id="IPR011948">
    <property type="entry name" value="Dullard_phosphatase"/>
</dbReference>
<evidence type="ECO:0000256" key="4">
    <source>
        <dbReference type="ARBA" id="ARBA00038355"/>
    </source>
</evidence>
<protein>
    <recommendedName>
        <fullName evidence="6">FCP1 homology domain-containing protein</fullName>
    </recommendedName>
</protein>
<dbReference type="Gene3D" id="3.40.50.1000">
    <property type="entry name" value="HAD superfamily/HAD-like"/>
    <property type="match status" value="1"/>
</dbReference>
<evidence type="ECO:0000256" key="2">
    <source>
        <dbReference type="ARBA" id="ARBA00022912"/>
    </source>
</evidence>
<comment type="similarity">
    <text evidence="4">Belongs to the CTDSPL2 family.</text>
</comment>
<dbReference type="PROSITE" id="PS50969">
    <property type="entry name" value="FCP1"/>
    <property type="match status" value="1"/>
</dbReference>
<feature type="region of interest" description="Disordered" evidence="5">
    <location>
        <begin position="41"/>
        <end position="67"/>
    </location>
</feature>
<dbReference type="GO" id="GO:0004721">
    <property type="term" value="F:phosphoprotein phosphatase activity"/>
    <property type="evidence" value="ECO:0007669"/>
    <property type="project" value="UniProtKB-KW"/>
</dbReference>
<comment type="function">
    <text evidence="3">Probable phosphatase.</text>
</comment>
<proteinExistence type="inferred from homology"/>
<dbReference type="GO" id="GO:0005634">
    <property type="term" value="C:nucleus"/>
    <property type="evidence" value="ECO:0007669"/>
    <property type="project" value="UniProtKB-ARBA"/>
</dbReference>
<accession>A0A835GVS9</accession>
<dbReference type="SMART" id="SM00577">
    <property type="entry name" value="CPDc"/>
    <property type="match status" value="1"/>
</dbReference>
<evidence type="ECO:0000256" key="3">
    <source>
        <dbReference type="ARBA" id="ARBA00037324"/>
    </source>
</evidence>
<evidence type="ECO:0000313" key="7">
    <source>
        <dbReference type="EMBL" id="KAF9587884.1"/>
    </source>
</evidence>
<dbReference type="InterPro" id="IPR004274">
    <property type="entry name" value="FCP1_dom"/>
</dbReference>
<keyword evidence="8" id="KW-1185">Reference proteome</keyword>
<dbReference type="Pfam" id="PF03031">
    <property type="entry name" value="NIF"/>
    <property type="match status" value="1"/>
</dbReference>
<dbReference type="SUPFAM" id="SSF56784">
    <property type="entry name" value="HAD-like"/>
    <property type="match status" value="1"/>
</dbReference>
<dbReference type="InterPro" id="IPR023214">
    <property type="entry name" value="HAD_sf"/>
</dbReference>
<dbReference type="AlphaFoldDB" id="A0A835GVS9"/>
<dbReference type="OrthoDB" id="277011at2759"/>
<evidence type="ECO:0000313" key="8">
    <source>
        <dbReference type="Proteomes" id="UP000631114"/>
    </source>
</evidence>
<name>A0A835GVS9_9MAGN</name>
<evidence type="ECO:0000256" key="5">
    <source>
        <dbReference type="SAM" id="MobiDB-lite"/>
    </source>
</evidence>